<dbReference type="Gene3D" id="3.40.50.360">
    <property type="match status" value="1"/>
</dbReference>
<dbReference type="GO" id="GO:0003955">
    <property type="term" value="F:NAD(P)H dehydrogenase (quinone) activity"/>
    <property type="evidence" value="ECO:0007669"/>
    <property type="project" value="TreeGrafter"/>
</dbReference>
<protein>
    <submittedName>
        <fullName evidence="5">NAD(P)H quinone reductase</fullName>
    </submittedName>
</protein>
<keyword evidence="2" id="KW-0560">Oxidoreductase</keyword>
<comment type="caution">
    <text evidence="5">The sequence shown here is derived from an EMBL/GenBank/DDBJ whole genome shotgun (WGS) entry which is preliminary data.</text>
</comment>
<accession>A0A1X4NLA8</accession>
<gene>
    <name evidence="5" type="ORF">MGEO_10170</name>
</gene>
<feature type="region of interest" description="Disordered" evidence="3">
    <location>
        <begin position="59"/>
        <end position="79"/>
    </location>
</feature>
<evidence type="ECO:0000313" key="6">
    <source>
        <dbReference type="Proteomes" id="UP000193926"/>
    </source>
</evidence>
<dbReference type="InterPro" id="IPR051545">
    <property type="entry name" value="NAD(P)H_dehydrogenase_qn"/>
</dbReference>
<organism evidence="5 6">
    <name type="scientific">Marivita geojedonensis</name>
    <dbReference type="NCBI Taxonomy" id="1123756"/>
    <lineage>
        <taxon>Bacteria</taxon>
        <taxon>Pseudomonadati</taxon>
        <taxon>Pseudomonadota</taxon>
        <taxon>Alphaproteobacteria</taxon>
        <taxon>Rhodobacterales</taxon>
        <taxon>Roseobacteraceae</taxon>
        <taxon>Marivita</taxon>
    </lineage>
</organism>
<evidence type="ECO:0000259" key="4">
    <source>
        <dbReference type="Pfam" id="PF02525"/>
    </source>
</evidence>
<keyword evidence="6" id="KW-1185">Reference proteome</keyword>
<dbReference type="STRING" id="1123756.MGEO_10170"/>
<dbReference type="SUPFAM" id="SSF52218">
    <property type="entry name" value="Flavoproteins"/>
    <property type="match status" value="1"/>
</dbReference>
<proteinExistence type="inferred from homology"/>
<dbReference type="AlphaFoldDB" id="A0A1X4NLA8"/>
<dbReference type="RefSeq" id="WP_085636751.1">
    <property type="nucleotide sequence ID" value="NZ_JFKC01000007.1"/>
</dbReference>
<dbReference type="PANTHER" id="PTHR10204">
    <property type="entry name" value="NAD P H OXIDOREDUCTASE-RELATED"/>
    <property type="match status" value="1"/>
</dbReference>
<dbReference type="GO" id="GO:0005829">
    <property type="term" value="C:cytosol"/>
    <property type="evidence" value="ECO:0007669"/>
    <property type="project" value="TreeGrafter"/>
</dbReference>
<evidence type="ECO:0000256" key="3">
    <source>
        <dbReference type="SAM" id="MobiDB-lite"/>
    </source>
</evidence>
<comment type="similarity">
    <text evidence="1">Belongs to the NAD(P)H dehydrogenase (quinone) family.</text>
</comment>
<feature type="domain" description="Flavodoxin-like fold" evidence="4">
    <location>
        <begin position="3"/>
        <end position="205"/>
    </location>
</feature>
<name>A0A1X4NLA8_9RHOB</name>
<evidence type="ECO:0000256" key="2">
    <source>
        <dbReference type="ARBA" id="ARBA00023002"/>
    </source>
</evidence>
<evidence type="ECO:0000256" key="1">
    <source>
        <dbReference type="ARBA" id="ARBA00006252"/>
    </source>
</evidence>
<dbReference type="Pfam" id="PF02525">
    <property type="entry name" value="Flavodoxin_2"/>
    <property type="match status" value="1"/>
</dbReference>
<sequence>MATTLIVLAHPERRSFNGAWSDATEAAARAQGDRVLRSDLCQMGFDAVERADHYRNWPKDTPFDPLKAQEGAAAEGATPTDVATEVDKIRQADRIVLHFPLWWFAPPAILKGWFERAFQHGGLHDVDNRFDSGLCRGKSVLMCVTTGSRAEESAFNGKEGDVRLLLWPTAYTLRYLGFDVLEPLVVHGVHGYHRGERLTELTERLGNVLVNQADVMAGFDGHPRLCFNADSDFDETGRLRADRPSYSPFIRTTQGCSD</sequence>
<dbReference type="InterPro" id="IPR003680">
    <property type="entry name" value="Flavodoxin_fold"/>
</dbReference>
<dbReference type="Proteomes" id="UP000193926">
    <property type="component" value="Unassembled WGS sequence"/>
</dbReference>
<dbReference type="EMBL" id="JFKC01000007">
    <property type="protein sequence ID" value="OSQ51075.1"/>
    <property type="molecule type" value="Genomic_DNA"/>
</dbReference>
<dbReference type="InterPro" id="IPR029039">
    <property type="entry name" value="Flavoprotein-like_sf"/>
</dbReference>
<dbReference type="PANTHER" id="PTHR10204:SF34">
    <property type="entry name" value="NAD(P)H DEHYDROGENASE [QUINONE] 1 ISOFORM 1"/>
    <property type="match status" value="1"/>
</dbReference>
<reference evidence="5 6" key="1">
    <citation type="submission" date="2014-03" db="EMBL/GenBank/DDBJ databases">
        <title>The draft genome sequence of Marivita geojedonensis KCTC 23882.</title>
        <authorList>
            <person name="Lai Q."/>
            <person name="Shao Z."/>
        </authorList>
    </citation>
    <scope>NUCLEOTIDE SEQUENCE [LARGE SCALE GENOMIC DNA]</scope>
    <source>
        <strain evidence="5 6">DPG-138</strain>
    </source>
</reference>
<dbReference type="OrthoDB" id="9798454at2"/>
<evidence type="ECO:0000313" key="5">
    <source>
        <dbReference type="EMBL" id="OSQ51075.1"/>
    </source>
</evidence>